<keyword evidence="3" id="KW-0274">FAD</keyword>
<dbReference type="InterPro" id="IPR038220">
    <property type="entry name" value="PHOX_C_sf"/>
</dbReference>
<dbReference type="InterPro" id="IPR050641">
    <property type="entry name" value="RIFMO-like"/>
</dbReference>
<evidence type="ECO:0000259" key="6">
    <source>
        <dbReference type="Pfam" id="PF01494"/>
    </source>
</evidence>
<keyword evidence="2" id="KW-0285">Flavoprotein</keyword>
<evidence type="ECO:0000313" key="8">
    <source>
        <dbReference type="EMBL" id="KAK4236296.1"/>
    </source>
</evidence>
<evidence type="ECO:0000256" key="2">
    <source>
        <dbReference type="ARBA" id="ARBA00022630"/>
    </source>
</evidence>
<dbReference type="EMBL" id="MU860202">
    <property type="protein sequence ID" value="KAK4236296.1"/>
    <property type="molecule type" value="Genomic_DNA"/>
</dbReference>
<protein>
    <submittedName>
        <fullName evidence="8">FAD binding domain-containing protein</fullName>
    </submittedName>
</protein>
<gene>
    <name evidence="8" type="ORF">C8A03DRAFT_35830</name>
</gene>
<dbReference type="InterPro" id="IPR036188">
    <property type="entry name" value="FAD/NAD-bd_sf"/>
</dbReference>
<evidence type="ECO:0000256" key="5">
    <source>
        <dbReference type="SAM" id="MobiDB-lite"/>
    </source>
</evidence>
<dbReference type="GO" id="GO:0016709">
    <property type="term" value="F:oxidoreductase activity, acting on paired donors, with incorporation or reduction of molecular oxygen, NAD(P)H as one donor, and incorporation of one atom of oxygen"/>
    <property type="evidence" value="ECO:0007669"/>
    <property type="project" value="UniProtKB-ARBA"/>
</dbReference>
<reference evidence="8" key="1">
    <citation type="journal article" date="2023" name="Mol. Phylogenet. Evol.">
        <title>Genome-scale phylogeny and comparative genomics of the fungal order Sordariales.</title>
        <authorList>
            <person name="Hensen N."/>
            <person name="Bonometti L."/>
            <person name="Westerberg I."/>
            <person name="Brannstrom I.O."/>
            <person name="Guillou S."/>
            <person name="Cros-Aarteil S."/>
            <person name="Calhoun S."/>
            <person name="Haridas S."/>
            <person name="Kuo A."/>
            <person name="Mondo S."/>
            <person name="Pangilinan J."/>
            <person name="Riley R."/>
            <person name="LaButti K."/>
            <person name="Andreopoulos B."/>
            <person name="Lipzen A."/>
            <person name="Chen C."/>
            <person name="Yan M."/>
            <person name="Daum C."/>
            <person name="Ng V."/>
            <person name="Clum A."/>
            <person name="Steindorff A."/>
            <person name="Ohm R.A."/>
            <person name="Martin F."/>
            <person name="Silar P."/>
            <person name="Natvig D.O."/>
            <person name="Lalanne C."/>
            <person name="Gautier V."/>
            <person name="Ament-Velasquez S.L."/>
            <person name="Kruys A."/>
            <person name="Hutchinson M.I."/>
            <person name="Powell A.J."/>
            <person name="Barry K."/>
            <person name="Miller A.N."/>
            <person name="Grigoriev I.V."/>
            <person name="Debuchy R."/>
            <person name="Gladieux P."/>
            <person name="Hiltunen Thoren M."/>
            <person name="Johannesson H."/>
        </authorList>
    </citation>
    <scope>NUCLEOTIDE SEQUENCE</scope>
    <source>
        <strain evidence="8">CBS 532.94</strain>
    </source>
</reference>
<dbReference type="Proteomes" id="UP001303760">
    <property type="component" value="Unassembled WGS sequence"/>
</dbReference>
<dbReference type="AlphaFoldDB" id="A0AAN7H5R8"/>
<organism evidence="8 9">
    <name type="scientific">Achaetomium macrosporum</name>
    <dbReference type="NCBI Taxonomy" id="79813"/>
    <lineage>
        <taxon>Eukaryota</taxon>
        <taxon>Fungi</taxon>
        <taxon>Dikarya</taxon>
        <taxon>Ascomycota</taxon>
        <taxon>Pezizomycotina</taxon>
        <taxon>Sordariomycetes</taxon>
        <taxon>Sordariomycetidae</taxon>
        <taxon>Sordariales</taxon>
        <taxon>Chaetomiaceae</taxon>
        <taxon>Achaetomium</taxon>
    </lineage>
</organism>
<comment type="similarity">
    <text evidence="1">Belongs to the PheA/TfdB FAD monooxygenase family.</text>
</comment>
<evidence type="ECO:0000256" key="4">
    <source>
        <dbReference type="ARBA" id="ARBA00023002"/>
    </source>
</evidence>
<dbReference type="InterPro" id="IPR036249">
    <property type="entry name" value="Thioredoxin-like_sf"/>
</dbReference>
<keyword evidence="4" id="KW-0560">Oxidoreductase</keyword>
<dbReference type="PRINTS" id="PR00420">
    <property type="entry name" value="RNGMNOXGNASE"/>
</dbReference>
<proteinExistence type="inferred from homology"/>
<dbReference type="InterPro" id="IPR012941">
    <property type="entry name" value="Phe_hydrox_C_dim_dom"/>
</dbReference>
<evidence type="ECO:0000256" key="3">
    <source>
        <dbReference type="ARBA" id="ARBA00022827"/>
    </source>
</evidence>
<dbReference type="Pfam" id="PF01494">
    <property type="entry name" value="FAD_binding_3"/>
    <property type="match status" value="1"/>
</dbReference>
<reference evidence="8" key="2">
    <citation type="submission" date="2023-05" db="EMBL/GenBank/DDBJ databases">
        <authorList>
            <consortium name="Lawrence Berkeley National Laboratory"/>
            <person name="Steindorff A."/>
            <person name="Hensen N."/>
            <person name="Bonometti L."/>
            <person name="Westerberg I."/>
            <person name="Brannstrom I.O."/>
            <person name="Guillou S."/>
            <person name="Cros-Aarteil S."/>
            <person name="Calhoun S."/>
            <person name="Haridas S."/>
            <person name="Kuo A."/>
            <person name="Mondo S."/>
            <person name="Pangilinan J."/>
            <person name="Riley R."/>
            <person name="Labutti K."/>
            <person name="Andreopoulos B."/>
            <person name="Lipzen A."/>
            <person name="Chen C."/>
            <person name="Yanf M."/>
            <person name="Daum C."/>
            <person name="Ng V."/>
            <person name="Clum A."/>
            <person name="Ohm R."/>
            <person name="Martin F."/>
            <person name="Silar P."/>
            <person name="Natvig D."/>
            <person name="Lalanne C."/>
            <person name="Gautier V."/>
            <person name="Ament-Velasquez S.L."/>
            <person name="Kruys A."/>
            <person name="Hutchinson M.I."/>
            <person name="Powell A.J."/>
            <person name="Barry K."/>
            <person name="Miller A.N."/>
            <person name="Grigoriev I.V."/>
            <person name="Debuchy R."/>
            <person name="Gladieux P."/>
            <person name="Thoren M.H."/>
            <person name="Johannesson H."/>
        </authorList>
    </citation>
    <scope>NUCLEOTIDE SEQUENCE</scope>
    <source>
        <strain evidence="8">CBS 532.94</strain>
    </source>
</reference>
<evidence type="ECO:0000259" key="7">
    <source>
        <dbReference type="Pfam" id="PF07976"/>
    </source>
</evidence>
<sequence length="384" mass="42300">MATALRPRTWENGFRQPATEPQWVSKSGDQDSADQDPNEYVTPPSKELVSSGTHNSLGVNVIRTWPTLYDGTSNPHMQAASWQPPEEVDVLIVGAGPSGLETAVSLVRQGVSFRIIDKADGPLVAGRADGVQPRFMETVAMWGLAPEISEEGPLIERTAIYKDGKKLLFYHSHQSDSRYRGLHVITQGQIEHIYIRDLARHKVLVEHSSMLANYAVDKNADGSSEEAVRAKFLVGSDGGASTIRKSLGIRFDGVSTDIYWGIMDCIFESDYPHAWAFGFSAALDDPAGFYRRFGGQERFGVVLVVKGMPFEVDDALGPDFAPLRKVARILYDDRAPDEDAHTTWGANHRQGAVAVIRPDLWVGFSAFPSETERIAQYFGGFLQG</sequence>
<dbReference type="Gene3D" id="3.40.30.20">
    <property type="match status" value="1"/>
</dbReference>
<feature type="domain" description="Phenol hydroxylase-like C-terminal dimerisation" evidence="7">
    <location>
        <begin position="325"/>
        <end position="383"/>
    </location>
</feature>
<comment type="caution">
    <text evidence="8">The sequence shown here is derived from an EMBL/GenBank/DDBJ whole genome shotgun (WGS) entry which is preliminary data.</text>
</comment>
<feature type="domain" description="FAD-binding" evidence="6">
    <location>
        <begin position="87"/>
        <end position="272"/>
    </location>
</feature>
<dbReference type="Pfam" id="PF07976">
    <property type="entry name" value="Phe_hydrox_dim"/>
    <property type="match status" value="1"/>
</dbReference>
<evidence type="ECO:0000256" key="1">
    <source>
        <dbReference type="ARBA" id="ARBA00007801"/>
    </source>
</evidence>
<name>A0AAN7H5R8_9PEZI</name>
<evidence type="ECO:0000313" key="9">
    <source>
        <dbReference type="Proteomes" id="UP001303760"/>
    </source>
</evidence>
<keyword evidence="9" id="KW-1185">Reference proteome</keyword>
<dbReference type="SUPFAM" id="SSF51905">
    <property type="entry name" value="FAD/NAD(P)-binding domain"/>
    <property type="match status" value="1"/>
</dbReference>
<dbReference type="PANTHER" id="PTHR43004">
    <property type="entry name" value="TRK SYSTEM POTASSIUM UPTAKE PROTEIN"/>
    <property type="match status" value="1"/>
</dbReference>
<dbReference type="SUPFAM" id="SSF52833">
    <property type="entry name" value="Thioredoxin-like"/>
    <property type="match status" value="1"/>
</dbReference>
<dbReference type="Gene3D" id="3.50.50.60">
    <property type="entry name" value="FAD/NAD(P)-binding domain"/>
    <property type="match status" value="1"/>
</dbReference>
<feature type="region of interest" description="Disordered" evidence="5">
    <location>
        <begin position="1"/>
        <end position="53"/>
    </location>
</feature>
<accession>A0AAN7H5R8</accession>
<dbReference type="PANTHER" id="PTHR43004:SF20">
    <property type="entry name" value="2-MONOOXYGENASE, PUTATIVE (AFU_ORTHOLOGUE AFUA_1G13660)-RELATED"/>
    <property type="match status" value="1"/>
</dbReference>
<dbReference type="InterPro" id="IPR002938">
    <property type="entry name" value="FAD-bd"/>
</dbReference>
<dbReference type="GO" id="GO:0071949">
    <property type="term" value="F:FAD binding"/>
    <property type="evidence" value="ECO:0007669"/>
    <property type="project" value="InterPro"/>
</dbReference>